<dbReference type="GeneID" id="69985529"/>
<dbReference type="InterPro" id="IPR018730">
    <property type="entry name" value="DUF2273"/>
</dbReference>
<evidence type="ECO:0000313" key="2">
    <source>
        <dbReference type="EMBL" id="GEQ48777.1"/>
    </source>
</evidence>
<dbReference type="Proteomes" id="UP000886607">
    <property type="component" value="Unassembled WGS sequence"/>
</dbReference>
<feature type="transmembrane region" description="Helical" evidence="1">
    <location>
        <begin position="34"/>
        <end position="56"/>
    </location>
</feature>
<reference evidence="3" key="2">
    <citation type="journal article" date="2020" name="Int. Dairy J.">
        <title>Lactic acid bacterial diversity in Brie cheese focusing on salt concentration and pH of isolation medium and characterisation of halophilic and alkaliphilic lactic acid bacterial isolates.</title>
        <authorList>
            <person name="Unno R."/>
            <person name="Matsutani M."/>
            <person name="Suzuki T."/>
            <person name="Kodama K."/>
            <person name="Matsushita H."/>
            <person name="Yamasato K."/>
            <person name="Koizumi Y."/>
            <person name="Ishikawa M."/>
        </authorList>
    </citation>
    <scope>NUCLEOTIDE SEQUENCE</scope>
    <source>
        <strain evidence="3">7C1</strain>
        <strain evidence="2">8C4</strain>
    </source>
</reference>
<sequence length="62" mass="6911">MQELIQRYQYGILGGGIGLVLAILLLTIGFLETLLVVVCVLLGTFIGFYLNAIGFFDRFKQK</sequence>
<dbReference type="KEGG" id="tkr:C7K43_06175"/>
<dbReference type="AlphaFoldDB" id="A0AAN4RJC2"/>
<evidence type="ECO:0000256" key="1">
    <source>
        <dbReference type="SAM" id="Phobius"/>
    </source>
</evidence>
<proteinExistence type="predicted"/>
<keyword evidence="5" id="KW-1185">Reference proteome</keyword>
<dbReference type="RefSeq" id="WP_124006066.1">
    <property type="nucleotide sequence ID" value="NZ_BJYN01000041.1"/>
</dbReference>
<dbReference type="Pfam" id="PF10031">
    <property type="entry name" value="DUF2273"/>
    <property type="match status" value="1"/>
</dbReference>
<dbReference type="EMBL" id="BKBQ01000008">
    <property type="protein sequence ID" value="GEQ53881.1"/>
    <property type="molecule type" value="Genomic_DNA"/>
</dbReference>
<evidence type="ECO:0000313" key="4">
    <source>
        <dbReference type="Proteomes" id="UP000886597"/>
    </source>
</evidence>
<protein>
    <recommendedName>
        <fullName evidence="6">DUF2273 domain-containing protein</fullName>
    </recommendedName>
</protein>
<evidence type="ECO:0000313" key="5">
    <source>
        <dbReference type="Proteomes" id="UP000886607"/>
    </source>
</evidence>
<keyword evidence="1" id="KW-0472">Membrane</keyword>
<keyword evidence="1" id="KW-1133">Transmembrane helix</keyword>
<accession>A0AAN4RJC2</accession>
<gene>
    <name evidence="2" type="ORF">TK11N_06290</name>
    <name evidence="3" type="ORF">TK2N_07250</name>
</gene>
<evidence type="ECO:0000313" key="3">
    <source>
        <dbReference type="EMBL" id="GEQ53881.1"/>
    </source>
</evidence>
<organism evidence="3 4">
    <name type="scientific">Tetragenococcus koreensis</name>
    <dbReference type="NCBI Taxonomy" id="290335"/>
    <lineage>
        <taxon>Bacteria</taxon>
        <taxon>Bacillati</taxon>
        <taxon>Bacillota</taxon>
        <taxon>Bacilli</taxon>
        <taxon>Lactobacillales</taxon>
        <taxon>Enterococcaceae</taxon>
        <taxon>Tetragenococcus</taxon>
    </lineage>
</organism>
<reference evidence="3" key="1">
    <citation type="submission" date="2019-08" db="EMBL/GenBank/DDBJ databases">
        <authorList>
            <person name="Ishikawa M."/>
            <person name="Suzuki T."/>
            <person name="Matsutani M."/>
        </authorList>
    </citation>
    <scope>NUCLEOTIDE SEQUENCE</scope>
    <source>
        <strain evidence="3">7C1</strain>
        <strain evidence="2">8C4</strain>
    </source>
</reference>
<dbReference type="Proteomes" id="UP000886597">
    <property type="component" value="Unassembled WGS sequence"/>
</dbReference>
<comment type="caution">
    <text evidence="3">The sequence shown here is derived from an EMBL/GenBank/DDBJ whole genome shotgun (WGS) entry which is preliminary data.</text>
</comment>
<evidence type="ECO:0008006" key="6">
    <source>
        <dbReference type="Google" id="ProtNLM"/>
    </source>
</evidence>
<name>A0AAN4RJC2_9ENTE</name>
<dbReference type="EMBL" id="BKBO01000007">
    <property type="protein sequence ID" value="GEQ48777.1"/>
    <property type="molecule type" value="Genomic_DNA"/>
</dbReference>
<feature type="transmembrane region" description="Helical" evidence="1">
    <location>
        <begin position="12"/>
        <end position="28"/>
    </location>
</feature>
<keyword evidence="1" id="KW-0812">Transmembrane</keyword>